<reference evidence="3" key="1">
    <citation type="journal article" date="2019" name="Int. J. Syst. Evol. Microbiol.">
        <title>The Global Catalogue of Microorganisms (GCM) 10K type strain sequencing project: providing services to taxonomists for standard genome sequencing and annotation.</title>
        <authorList>
            <consortium name="The Broad Institute Genomics Platform"/>
            <consortium name="The Broad Institute Genome Sequencing Center for Infectious Disease"/>
            <person name="Wu L."/>
            <person name="Ma J."/>
        </authorList>
    </citation>
    <scope>NUCLEOTIDE SEQUENCE [LARGE SCALE GENOMIC DNA]</scope>
    <source>
        <strain evidence="3">KCTC 52368</strain>
    </source>
</reference>
<organism evidence="2 3">
    <name type="scientific">Croceitalea marina</name>
    <dbReference type="NCBI Taxonomy" id="1775166"/>
    <lineage>
        <taxon>Bacteria</taxon>
        <taxon>Pseudomonadati</taxon>
        <taxon>Bacteroidota</taxon>
        <taxon>Flavobacteriia</taxon>
        <taxon>Flavobacteriales</taxon>
        <taxon>Flavobacteriaceae</taxon>
        <taxon>Croceitalea</taxon>
    </lineage>
</organism>
<sequence>MKKILILIAAFSVLLSCDEGFEDLNTNPNAATSLDPAPKFTANLLFTAGDRFENWRANIIYSSYMIQHMANPSGLGAGDRYLYNAQWSGAWFERGYNDHVKGIEDIINQLESDEEGQYSDDMLAIARIWRVFVYHKITDLYGDVPYSEAGKAFADGVFRPVYDLQSEIYADMLNELAEATAALPDGTSQFGSADVLFDGDQGKWRRFGYSMMLRLGLRLIKVDATAAQQWAQRAIDGGVMESNDDIAYMRHTNGPEGINRNGNGQVFQADDSMRMSDTFINALSSTSDPRMRIYAALPDDDGDRNTSGSNDPALQRGLPNGLDGTTVQAIPGGDDLNNFSEPNRNLITGEDDPYFFQTYAEVAFMLAEANIRWGIGTDAATNYAAGVEAAMRQLDLYDVGDQSITDTEIADYLAANPYDAANGLVQVNTQYWIVTFLNHIEAYANWRRTGIPALTPNNYPGNESNGEIPRRLRYFEREQTTNADNYQAVIGRQGADQFFTRMWWDVE</sequence>
<feature type="region of interest" description="Disordered" evidence="1">
    <location>
        <begin position="297"/>
        <end position="324"/>
    </location>
</feature>
<accession>A0ABW5N245</accession>
<dbReference type="PROSITE" id="PS51257">
    <property type="entry name" value="PROKAR_LIPOPROTEIN"/>
    <property type="match status" value="1"/>
</dbReference>
<protein>
    <submittedName>
        <fullName evidence="2">SusD/RagB family nutrient-binding outer membrane lipoprotein</fullName>
    </submittedName>
</protein>
<dbReference type="Proteomes" id="UP001597526">
    <property type="component" value="Unassembled WGS sequence"/>
</dbReference>
<dbReference type="Pfam" id="PF12771">
    <property type="entry name" value="SusD-like_2"/>
    <property type="match status" value="1"/>
</dbReference>
<dbReference type="InterPro" id="IPR041662">
    <property type="entry name" value="SusD-like_2"/>
</dbReference>
<dbReference type="RefSeq" id="WP_377768628.1">
    <property type="nucleotide sequence ID" value="NZ_JBHULB010000083.1"/>
</dbReference>
<comment type="caution">
    <text evidence="2">The sequence shown here is derived from an EMBL/GenBank/DDBJ whole genome shotgun (WGS) entry which is preliminary data.</text>
</comment>
<dbReference type="EMBL" id="JBHULB010000083">
    <property type="protein sequence ID" value="MFD2589152.1"/>
    <property type="molecule type" value="Genomic_DNA"/>
</dbReference>
<dbReference type="SUPFAM" id="SSF48452">
    <property type="entry name" value="TPR-like"/>
    <property type="match status" value="1"/>
</dbReference>
<dbReference type="InterPro" id="IPR011990">
    <property type="entry name" value="TPR-like_helical_dom_sf"/>
</dbReference>
<evidence type="ECO:0000313" key="2">
    <source>
        <dbReference type="EMBL" id="MFD2589152.1"/>
    </source>
</evidence>
<evidence type="ECO:0000256" key="1">
    <source>
        <dbReference type="SAM" id="MobiDB-lite"/>
    </source>
</evidence>
<evidence type="ECO:0000313" key="3">
    <source>
        <dbReference type="Proteomes" id="UP001597526"/>
    </source>
</evidence>
<dbReference type="Gene3D" id="1.25.40.390">
    <property type="match status" value="1"/>
</dbReference>
<proteinExistence type="predicted"/>
<keyword evidence="3" id="KW-1185">Reference proteome</keyword>
<gene>
    <name evidence="2" type="ORF">ACFSQJ_19670</name>
</gene>
<keyword evidence="2" id="KW-0449">Lipoprotein</keyword>
<name>A0ABW5N245_9FLAO</name>